<dbReference type="GeneID" id="30015944"/>
<evidence type="ECO:0008006" key="4">
    <source>
        <dbReference type="Google" id="ProtNLM"/>
    </source>
</evidence>
<comment type="caution">
    <text evidence="2">The sequence shown here is derived from an EMBL/GenBank/DDBJ whole genome shotgun (WGS) entry which is preliminary data.</text>
</comment>
<organism evidence="2 3">
    <name type="scientific">Fonsecaea erecta</name>
    <dbReference type="NCBI Taxonomy" id="1367422"/>
    <lineage>
        <taxon>Eukaryota</taxon>
        <taxon>Fungi</taxon>
        <taxon>Dikarya</taxon>
        <taxon>Ascomycota</taxon>
        <taxon>Pezizomycotina</taxon>
        <taxon>Eurotiomycetes</taxon>
        <taxon>Chaetothyriomycetidae</taxon>
        <taxon>Chaetothyriales</taxon>
        <taxon>Herpotrichiellaceae</taxon>
        <taxon>Fonsecaea</taxon>
    </lineage>
</organism>
<name>A0A178Z3I8_9EURO</name>
<evidence type="ECO:0000313" key="3">
    <source>
        <dbReference type="Proteomes" id="UP000078343"/>
    </source>
</evidence>
<evidence type="ECO:0000256" key="1">
    <source>
        <dbReference type="SAM" id="MobiDB-lite"/>
    </source>
</evidence>
<accession>A0A178Z3I8</accession>
<dbReference type="AlphaFoldDB" id="A0A178Z3I8"/>
<feature type="region of interest" description="Disordered" evidence="1">
    <location>
        <begin position="139"/>
        <end position="171"/>
    </location>
</feature>
<feature type="compositionally biased region" description="Basic residues" evidence="1">
    <location>
        <begin position="157"/>
        <end position="171"/>
    </location>
</feature>
<protein>
    <recommendedName>
        <fullName evidence="4">Inhibitor of growth protein N-terminal histone-binding domain-containing protein</fullName>
    </recommendedName>
</protein>
<proteinExistence type="predicted"/>
<dbReference type="EMBL" id="LVYI01000016">
    <property type="protein sequence ID" value="OAP54016.1"/>
    <property type="molecule type" value="Genomic_DNA"/>
</dbReference>
<dbReference type="STRING" id="1367422.A0A178Z3I8"/>
<reference evidence="2 3" key="1">
    <citation type="submission" date="2016-04" db="EMBL/GenBank/DDBJ databases">
        <title>Draft genome of Fonsecaea erecta CBS 125763.</title>
        <authorList>
            <person name="Weiss V.A."/>
            <person name="Vicente V.A."/>
            <person name="Raittz R.T."/>
            <person name="Moreno L.F."/>
            <person name="De Souza E.M."/>
            <person name="Pedrosa F.O."/>
            <person name="Steffens M.B."/>
            <person name="Faoro H."/>
            <person name="Tadra-Sfeir M.Z."/>
            <person name="Najafzadeh M.J."/>
            <person name="Felipe M.S."/>
            <person name="Teixeira M."/>
            <person name="Sun J."/>
            <person name="Xi L."/>
            <person name="Gomes R."/>
            <person name="De Azevedo C.M."/>
            <person name="Salgado C.G."/>
            <person name="Da Silva M.B."/>
            <person name="Nascimento M.F."/>
            <person name="Queiroz-Telles F."/>
            <person name="Attili D.S."/>
            <person name="Gorbushina A."/>
        </authorList>
    </citation>
    <scope>NUCLEOTIDE SEQUENCE [LARGE SCALE GENOMIC DNA]</scope>
    <source>
        <strain evidence="2 3">CBS 125763</strain>
    </source>
</reference>
<sequence>MASSSHLNVNDAQAVVAGFPHCIEHMSSNFKRLLSNKKHLASDIKRAHRLICEYDQIYKNFADALIDLIKPFGLPPALPNQSQPDHKDIRILLSALMHRAPGVPEQEYAAASRLFNVVYTYHNKVRIITAKLKAVESSLKEAIPKPSPSTQGSGSRREKKLKFRAPARGTH</sequence>
<dbReference type="Proteomes" id="UP000078343">
    <property type="component" value="Unassembled WGS sequence"/>
</dbReference>
<gene>
    <name evidence="2" type="ORF">AYL99_11776</name>
</gene>
<dbReference type="RefSeq" id="XP_018687383.1">
    <property type="nucleotide sequence ID" value="XM_018843281.1"/>
</dbReference>
<keyword evidence="3" id="KW-1185">Reference proteome</keyword>
<evidence type="ECO:0000313" key="2">
    <source>
        <dbReference type="EMBL" id="OAP54016.1"/>
    </source>
</evidence>